<feature type="region of interest" description="Disordered" evidence="1">
    <location>
        <begin position="312"/>
        <end position="356"/>
    </location>
</feature>
<dbReference type="OrthoDB" id="10391048at2759"/>
<sequence length="356" mass="40539">MRRVKSLKKDLNLTHEQTMCDQSTTLSTTAASIPRSIVSKIKDAPLLMLFLSEEWDQIRERLSGAGDSSDDLQFEFSDFEIREAKKRRLILQEQILEERNGLTPMIQAIVNNSTPADIVPSMLVANDVDKFEVEKNCCANPNKFGELPLHYAACCRIDGHNLIQLIIEKFPQAVNMRDSVRGLTPLEMLEDRMKVLSRNVMKREKRARITKNFLLLKRKTQEYGPDSQMRICFKLCVNSMLYYRSLLPHQVPNEDITLPSSRRINGTGEEFVYKVIVECKLGGWGQFAEDVLSYLGFEKREEEGMLVEMVVGEEKNVDEGEGKEEGKGGEEPHGYDKPSYSLSRSSSHSQFFATAA</sequence>
<dbReference type="EMBL" id="BRXW01000645">
    <property type="protein sequence ID" value="GMH71888.1"/>
    <property type="molecule type" value="Genomic_DNA"/>
</dbReference>
<proteinExistence type="predicted"/>
<comment type="caution">
    <text evidence="2">The sequence shown here is derived from an EMBL/GenBank/DDBJ whole genome shotgun (WGS) entry which is preliminary data.</text>
</comment>
<organism evidence="2 3">
    <name type="scientific">Triparma laevis f. longispina</name>
    <dbReference type="NCBI Taxonomy" id="1714387"/>
    <lineage>
        <taxon>Eukaryota</taxon>
        <taxon>Sar</taxon>
        <taxon>Stramenopiles</taxon>
        <taxon>Ochrophyta</taxon>
        <taxon>Bolidophyceae</taxon>
        <taxon>Parmales</taxon>
        <taxon>Triparmaceae</taxon>
        <taxon>Triparma</taxon>
    </lineage>
</organism>
<gene>
    <name evidence="2" type="ORF">TrLO_g12892</name>
</gene>
<protein>
    <submittedName>
        <fullName evidence="2">Uncharacterized protein</fullName>
    </submittedName>
</protein>
<evidence type="ECO:0000256" key="1">
    <source>
        <dbReference type="SAM" id="MobiDB-lite"/>
    </source>
</evidence>
<evidence type="ECO:0000313" key="3">
    <source>
        <dbReference type="Proteomes" id="UP001165122"/>
    </source>
</evidence>
<reference evidence="3" key="1">
    <citation type="journal article" date="2023" name="Commun. Biol.">
        <title>Genome analysis of Parmales, the sister group of diatoms, reveals the evolutionary specialization of diatoms from phago-mixotrophs to photoautotrophs.</title>
        <authorList>
            <person name="Ban H."/>
            <person name="Sato S."/>
            <person name="Yoshikawa S."/>
            <person name="Yamada K."/>
            <person name="Nakamura Y."/>
            <person name="Ichinomiya M."/>
            <person name="Sato N."/>
            <person name="Blanc-Mathieu R."/>
            <person name="Endo H."/>
            <person name="Kuwata A."/>
            <person name="Ogata H."/>
        </authorList>
    </citation>
    <scope>NUCLEOTIDE SEQUENCE [LARGE SCALE GENOMIC DNA]</scope>
    <source>
        <strain evidence="3">NIES 3700</strain>
    </source>
</reference>
<dbReference type="AlphaFoldDB" id="A0A9W7AMP8"/>
<dbReference type="Gene3D" id="1.25.40.20">
    <property type="entry name" value="Ankyrin repeat-containing domain"/>
    <property type="match status" value="1"/>
</dbReference>
<accession>A0A9W7AMP8</accession>
<dbReference type="SUPFAM" id="SSF48403">
    <property type="entry name" value="Ankyrin repeat"/>
    <property type="match status" value="1"/>
</dbReference>
<feature type="compositionally biased region" description="Basic and acidic residues" evidence="1">
    <location>
        <begin position="312"/>
        <end position="336"/>
    </location>
</feature>
<dbReference type="Proteomes" id="UP001165122">
    <property type="component" value="Unassembled WGS sequence"/>
</dbReference>
<dbReference type="InterPro" id="IPR036770">
    <property type="entry name" value="Ankyrin_rpt-contain_sf"/>
</dbReference>
<evidence type="ECO:0000313" key="2">
    <source>
        <dbReference type="EMBL" id="GMH71888.1"/>
    </source>
</evidence>
<feature type="compositionally biased region" description="Low complexity" evidence="1">
    <location>
        <begin position="339"/>
        <end position="349"/>
    </location>
</feature>
<keyword evidence="3" id="KW-1185">Reference proteome</keyword>
<name>A0A9W7AMP8_9STRA</name>